<dbReference type="SUPFAM" id="SSF52058">
    <property type="entry name" value="L domain-like"/>
    <property type="match status" value="1"/>
</dbReference>
<dbReference type="GeneID" id="101847039"/>
<accession>A0ABM0JQQ1</accession>
<evidence type="ECO:0000313" key="5">
    <source>
        <dbReference type="RefSeq" id="XP_005099297.1"/>
    </source>
</evidence>
<reference evidence="5" key="1">
    <citation type="submission" date="2025-08" db="UniProtKB">
        <authorList>
            <consortium name="RefSeq"/>
        </authorList>
    </citation>
    <scope>IDENTIFICATION</scope>
</reference>
<dbReference type="PANTHER" id="PTHR18849">
    <property type="entry name" value="LEUCINE RICH REPEAT PROTEIN"/>
    <property type="match status" value="1"/>
</dbReference>
<keyword evidence="1" id="KW-0433">Leucine-rich repeat</keyword>
<dbReference type="Proteomes" id="UP000694888">
    <property type="component" value="Unplaced"/>
</dbReference>
<dbReference type="InterPro" id="IPR032675">
    <property type="entry name" value="LRR_dom_sf"/>
</dbReference>
<protein>
    <submittedName>
        <fullName evidence="5">Uncharacterized protein LOC101847039</fullName>
    </submittedName>
</protein>
<dbReference type="Gene3D" id="3.80.10.10">
    <property type="entry name" value="Ribonuclease Inhibitor"/>
    <property type="match status" value="1"/>
</dbReference>
<evidence type="ECO:0000313" key="4">
    <source>
        <dbReference type="Proteomes" id="UP000694888"/>
    </source>
</evidence>
<feature type="compositionally biased region" description="Polar residues" evidence="3">
    <location>
        <begin position="12"/>
        <end position="37"/>
    </location>
</feature>
<keyword evidence="2" id="KW-0677">Repeat</keyword>
<evidence type="ECO:0000256" key="3">
    <source>
        <dbReference type="SAM" id="MobiDB-lite"/>
    </source>
</evidence>
<feature type="region of interest" description="Disordered" evidence="3">
    <location>
        <begin position="1"/>
        <end position="37"/>
    </location>
</feature>
<keyword evidence="4" id="KW-1185">Reference proteome</keyword>
<sequence length="288" mass="32428">MTEANRLLQVAGSVSSDDSKSTAVSALSSVDATGTSPLPNIYNVTGADEGVASHRKIRADDLPSKKLQFSQWHELRRTEVKGSQLKAPRVRRGPPDRDRAFYELTDEDNEKIHHDLRGGPRQKQRDFLEDWETTKMASFTRQELHHGYQKPNLGRILGRLKSVVYLNLQDNELLDLSSYSFPCCEYINVDSNYLTSLSQLPRLPRVRYLTMRDNDLNTLSGLSGLASAPLEELHLTGNPVSFHIGYRYMVFQALPALKLLDGVARQEEDLTPPQGMEDNIKDRGCVVC</sequence>
<evidence type="ECO:0000256" key="1">
    <source>
        <dbReference type="ARBA" id="ARBA00022614"/>
    </source>
</evidence>
<name>A0ABM0JQQ1_APLCA</name>
<proteinExistence type="predicted"/>
<dbReference type="RefSeq" id="XP_005099297.1">
    <property type="nucleotide sequence ID" value="XM_005099240.3"/>
</dbReference>
<organism evidence="4 5">
    <name type="scientific">Aplysia californica</name>
    <name type="common">California sea hare</name>
    <dbReference type="NCBI Taxonomy" id="6500"/>
    <lineage>
        <taxon>Eukaryota</taxon>
        <taxon>Metazoa</taxon>
        <taxon>Spiralia</taxon>
        <taxon>Lophotrochozoa</taxon>
        <taxon>Mollusca</taxon>
        <taxon>Gastropoda</taxon>
        <taxon>Heterobranchia</taxon>
        <taxon>Euthyneura</taxon>
        <taxon>Tectipleura</taxon>
        <taxon>Aplysiida</taxon>
        <taxon>Aplysioidea</taxon>
        <taxon>Aplysiidae</taxon>
        <taxon>Aplysia</taxon>
    </lineage>
</organism>
<evidence type="ECO:0000256" key="2">
    <source>
        <dbReference type="ARBA" id="ARBA00022737"/>
    </source>
</evidence>
<dbReference type="PANTHER" id="PTHR18849:SF4">
    <property type="entry name" value="GENE 29133-RELATED"/>
    <property type="match status" value="1"/>
</dbReference>
<gene>
    <name evidence="5" type="primary">LOC101847039</name>
</gene>